<name>A0A4Y2CQN3_ARAVE</name>
<accession>A0A4Y2CQN3</accession>
<keyword evidence="2" id="KW-1185">Reference proteome</keyword>
<dbReference type="AlphaFoldDB" id="A0A4Y2CQN3"/>
<dbReference type="EMBL" id="BGPR01000233">
    <property type="protein sequence ID" value="GBM06761.1"/>
    <property type="molecule type" value="Genomic_DNA"/>
</dbReference>
<organism evidence="1 2">
    <name type="scientific">Araneus ventricosus</name>
    <name type="common">Orbweaver spider</name>
    <name type="synonym">Epeira ventricosa</name>
    <dbReference type="NCBI Taxonomy" id="182803"/>
    <lineage>
        <taxon>Eukaryota</taxon>
        <taxon>Metazoa</taxon>
        <taxon>Ecdysozoa</taxon>
        <taxon>Arthropoda</taxon>
        <taxon>Chelicerata</taxon>
        <taxon>Arachnida</taxon>
        <taxon>Araneae</taxon>
        <taxon>Araneomorphae</taxon>
        <taxon>Entelegynae</taxon>
        <taxon>Araneoidea</taxon>
        <taxon>Araneidae</taxon>
        <taxon>Araneus</taxon>
    </lineage>
</organism>
<proteinExistence type="predicted"/>
<evidence type="ECO:0000313" key="2">
    <source>
        <dbReference type="Proteomes" id="UP000499080"/>
    </source>
</evidence>
<protein>
    <submittedName>
        <fullName evidence="1">Uncharacterized protein</fullName>
    </submittedName>
</protein>
<comment type="caution">
    <text evidence="1">The sequence shown here is derived from an EMBL/GenBank/DDBJ whole genome shotgun (WGS) entry which is preliminary data.</text>
</comment>
<reference evidence="1 2" key="1">
    <citation type="journal article" date="2019" name="Sci. Rep.">
        <title>Orb-weaving spider Araneus ventricosus genome elucidates the spidroin gene catalogue.</title>
        <authorList>
            <person name="Kono N."/>
            <person name="Nakamura H."/>
            <person name="Ohtoshi R."/>
            <person name="Moran D.A.P."/>
            <person name="Shinohara A."/>
            <person name="Yoshida Y."/>
            <person name="Fujiwara M."/>
            <person name="Mori M."/>
            <person name="Tomita M."/>
            <person name="Arakawa K."/>
        </authorList>
    </citation>
    <scope>NUCLEOTIDE SEQUENCE [LARGE SCALE GENOMIC DNA]</scope>
</reference>
<sequence>MQMREFSEKLTKGKPIELYCTQKPCSCEFKNSTQTADRLDLWILLRVVSFLAKSHTLYPIARRKCINKLLTNTNICHLQPFRDRVLVKIELDHGNTDSEKNCGKRATARAIIFPLRP</sequence>
<gene>
    <name evidence="1" type="ORF">AVEN_63004_1</name>
</gene>
<evidence type="ECO:0000313" key="1">
    <source>
        <dbReference type="EMBL" id="GBM06761.1"/>
    </source>
</evidence>
<dbReference type="Proteomes" id="UP000499080">
    <property type="component" value="Unassembled WGS sequence"/>
</dbReference>